<protein>
    <submittedName>
        <fullName evidence="1">Uncharacterized protein</fullName>
    </submittedName>
</protein>
<evidence type="ECO:0000313" key="1">
    <source>
        <dbReference type="EMBL" id="MBA4670034.1"/>
    </source>
</evidence>
<reference evidence="1" key="2">
    <citation type="submission" date="2020-07" db="EMBL/GenBank/DDBJ databases">
        <authorList>
            <person name="Vera ALvarez R."/>
            <person name="Arias-Moreno D.M."/>
            <person name="Jimenez-Jacinto V."/>
            <person name="Jimenez-Bremont J.F."/>
            <person name="Swaminathan K."/>
            <person name="Moose S.P."/>
            <person name="Guerrero-Gonzalez M.L."/>
            <person name="Marino-Ramirez L."/>
            <person name="Landsman D."/>
            <person name="Rodriguez-Kessler M."/>
            <person name="Delgado-Sanchez P."/>
        </authorList>
    </citation>
    <scope>NUCLEOTIDE SEQUENCE</scope>
    <source>
        <tissue evidence="1">Cladode</tissue>
    </source>
</reference>
<accession>A0A7C9AKL7</accession>
<organism evidence="1">
    <name type="scientific">Opuntia streptacantha</name>
    <name type="common">Prickly pear cactus</name>
    <name type="synonym">Opuntia cardona</name>
    <dbReference type="NCBI Taxonomy" id="393608"/>
    <lineage>
        <taxon>Eukaryota</taxon>
        <taxon>Viridiplantae</taxon>
        <taxon>Streptophyta</taxon>
        <taxon>Embryophyta</taxon>
        <taxon>Tracheophyta</taxon>
        <taxon>Spermatophyta</taxon>
        <taxon>Magnoliopsida</taxon>
        <taxon>eudicotyledons</taxon>
        <taxon>Gunneridae</taxon>
        <taxon>Pentapetalae</taxon>
        <taxon>Caryophyllales</taxon>
        <taxon>Cactineae</taxon>
        <taxon>Cactaceae</taxon>
        <taxon>Opuntioideae</taxon>
        <taxon>Opuntia</taxon>
    </lineage>
</organism>
<proteinExistence type="predicted"/>
<dbReference type="AlphaFoldDB" id="A0A7C9AKL7"/>
<name>A0A7C9AKL7_OPUST</name>
<dbReference type="EMBL" id="GISG01245891">
    <property type="protein sequence ID" value="MBA4670034.1"/>
    <property type="molecule type" value="Transcribed_RNA"/>
</dbReference>
<sequence>MVEEDINVYGCILSVPMFEGAEMSKKEAVSVEKPKMVNGENKDTCAKPGETCNPSARISCCKGSTCHVPHPKLGAPGTCVSENKEQCKKLNEDCNNSARVVCCEGLECVDNKHTGIVVGIAGKCRNKCAGVNETCNPSAQHFCCEHLSCKPERPGLLGSPGKCVAQA</sequence>
<reference evidence="1" key="1">
    <citation type="journal article" date="2013" name="J. Plant Res.">
        <title>Effect of fungi and light on seed germination of three Opuntia species from semiarid lands of central Mexico.</title>
        <authorList>
            <person name="Delgado-Sanchez P."/>
            <person name="Jimenez-Bremont J.F."/>
            <person name="Guerrero-Gonzalez Mde L."/>
            <person name="Flores J."/>
        </authorList>
    </citation>
    <scope>NUCLEOTIDE SEQUENCE</scope>
    <source>
        <tissue evidence="1">Cladode</tissue>
    </source>
</reference>